<keyword evidence="5" id="KW-0067">ATP-binding</keyword>
<dbReference type="InterPro" id="IPR008271">
    <property type="entry name" value="Ser/Thr_kinase_AS"/>
</dbReference>
<dbReference type="EMBL" id="LFZO01000637">
    <property type="protein sequence ID" value="KXT01950.1"/>
    <property type="molecule type" value="Genomic_DNA"/>
</dbReference>
<proteinExistence type="predicted"/>
<dbReference type="InterPro" id="IPR011009">
    <property type="entry name" value="Kinase-like_dom_sf"/>
</dbReference>
<gene>
    <name evidence="8" type="ORF">AC579_8059</name>
</gene>
<dbReference type="PANTHER" id="PTHR43671:SF13">
    <property type="entry name" value="SERINE_THREONINE-PROTEIN KINASE NEK2"/>
    <property type="match status" value="1"/>
</dbReference>
<dbReference type="PROSITE" id="PS50011">
    <property type="entry name" value="PROTEIN_KINASE_DOM"/>
    <property type="match status" value="1"/>
</dbReference>
<evidence type="ECO:0000256" key="2">
    <source>
        <dbReference type="ARBA" id="ARBA00022679"/>
    </source>
</evidence>
<dbReference type="GO" id="GO:0004674">
    <property type="term" value="F:protein serine/threonine kinase activity"/>
    <property type="evidence" value="ECO:0007669"/>
    <property type="project" value="UniProtKB-EC"/>
</dbReference>
<dbReference type="Gene3D" id="1.10.510.10">
    <property type="entry name" value="Transferase(Phosphotransferase) domain 1"/>
    <property type="match status" value="1"/>
</dbReference>
<organism evidence="8 9">
    <name type="scientific">Pseudocercospora musae</name>
    <dbReference type="NCBI Taxonomy" id="113226"/>
    <lineage>
        <taxon>Eukaryota</taxon>
        <taxon>Fungi</taxon>
        <taxon>Dikarya</taxon>
        <taxon>Ascomycota</taxon>
        <taxon>Pezizomycotina</taxon>
        <taxon>Dothideomycetes</taxon>
        <taxon>Dothideomycetidae</taxon>
        <taxon>Mycosphaerellales</taxon>
        <taxon>Mycosphaerellaceae</taxon>
        <taxon>Pseudocercospora</taxon>
    </lineage>
</organism>
<evidence type="ECO:0000256" key="1">
    <source>
        <dbReference type="ARBA" id="ARBA00012513"/>
    </source>
</evidence>
<sequence length="766" mass="87014">MSDQAFEDWKSLQAYAYGPLEETTSRSTYDSLPVVTRQKLKPLISKFLKSLKDVLVIQDVIQETTSYHLDELVGADELDNPEIGVGLDGKRKVHLKTLREHIAAGEALLNATRTEPESVLKILQELLRQIDHKIEQSVKATNEEWTQLRQPWEGEDGKLAKLQQLLHSCEDSARRQARLREEYHMGNSWVGGWSFAKKGNIGSKPVLWIRQSMDQSILDRCVIKDTTLNSMQWNKKFNHFWYDPLDPGGGEKTVHSEIAAMAALRGRKASTNIVNLRNWRMFENRQMYRLYLEFCPHGDLGQWTCWYKQHRDANLAQRNYFPEPVKPDEKKMTTSAYAKALRVYLKELGEHNIKMRSKNPVSIAAAFHKTRDELERTFLPEPFLWHTFECLARAGLEMEQPGPNDKWEVILHLDYKPRNIFLGLPDDGQYRGYPVPKTGDYGLAKIVPPANKRSASLYPTCGTPFCRPREQTSVPYPGEVGRPRRRMDAKTNVWGMLFPSTNVTSMNNTEILAGVGIVMWSLLELEDGDHRLSYEDLVTPQGIKNDGDRNTLDRPTFRKAAEKHYSRDLRDLILMCLSPEQQHRPTFEKLLAYIGNCTGQSNKADISQGLRSASEDDLKWREDQNVLPSLNEDAFKGYLTALSTYPDDMKELPAPPSAHKESDNVPGSGPGMDSIVQRRLKGAYDPQSQAQVGAIPQSPMRKTQTPKRKRSGNEENAPQTRSSKRIYKDTAQEDIGEGHLLTQPSRGDVGLAGGELKGSSSNEPKR</sequence>
<feature type="domain" description="Protein kinase" evidence="7">
    <location>
        <begin position="195"/>
        <end position="594"/>
    </location>
</feature>
<evidence type="ECO:0000256" key="5">
    <source>
        <dbReference type="ARBA" id="ARBA00022840"/>
    </source>
</evidence>
<dbReference type="PANTHER" id="PTHR43671">
    <property type="entry name" value="SERINE/THREONINE-PROTEIN KINASE NEK"/>
    <property type="match status" value="1"/>
</dbReference>
<dbReference type="OrthoDB" id="310217at2759"/>
<evidence type="ECO:0000256" key="6">
    <source>
        <dbReference type="SAM" id="MobiDB-lite"/>
    </source>
</evidence>
<evidence type="ECO:0000256" key="3">
    <source>
        <dbReference type="ARBA" id="ARBA00022741"/>
    </source>
</evidence>
<keyword evidence="4" id="KW-0418">Kinase</keyword>
<feature type="region of interest" description="Disordered" evidence="6">
    <location>
        <begin position="647"/>
        <end position="766"/>
    </location>
</feature>
<dbReference type="PROSITE" id="PS00108">
    <property type="entry name" value="PROTEIN_KINASE_ST"/>
    <property type="match status" value="1"/>
</dbReference>
<dbReference type="EC" id="2.7.11.1" evidence="1"/>
<dbReference type="Proteomes" id="UP000073492">
    <property type="component" value="Unassembled WGS sequence"/>
</dbReference>
<keyword evidence="3" id="KW-0547">Nucleotide-binding</keyword>
<accession>A0A139HHL2</accession>
<dbReference type="InterPro" id="IPR050660">
    <property type="entry name" value="NEK_Ser/Thr_kinase"/>
</dbReference>
<dbReference type="SUPFAM" id="SSF56112">
    <property type="entry name" value="Protein kinase-like (PK-like)"/>
    <property type="match status" value="1"/>
</dbReference>
<keyword evidence="2" id="KW-0808">Transferase</keyword>
<dbReference type="AlphaFoldDB" id="A0A139HHL2"/>
<dbReference type="InterPro" id="IPR000719">
    <property type="entry name" value="Prot_kinase_dom"/>
</dbReference>
<evidence type="ECO:0000256" key="4">
    <source>
        <dbReference type="ARBA" id="ARBA00022777"/>
    </source>
</evidence>
<comment type="caution">
    <text evidence="8">The sequence shown here is derived from an EMBL/GenBank/DDBJ whole genome shotgun (WGS) entry which is preliminary data.</text>
</comment>
<evidence type="ECO:0000313" key="9">
    <source>
        <dbReference type="Proteomes" id="UP000073492"/>
    </source>
</evidence>
<dbReference type="GO" id="GO:0005524">
    <property type="term" value="F:ATP binding"/>
    <property type="evidence" value="ECO:0007669"/>
    <property type="project" value="UniProtKB-KW"/>
</dbReference>
<reference evidence="8 9" key="1">
    <citation type="submission" date="2015-07" db="EMBL/GenBank/DDBJ databases">
        <title>Comparative genomics of the Sigatoka disease complex on banana suggests a link between parallel evolutionary changes in Pseudocercospora fijiensis and Pseudocercospora eumusae and increased virulence on the banana host.</title>
        <authorList>
            <person name="Chang T.-C."/>
            <person name="Salvucci A."/>
            <person name="Crous P.W."/>
            <person name="Stergiopoulos I."/>
        </authorList>
    </citation>
    <scope>NUCLEOTIDE SEQUENCE [LARGE SCALE GENOMIC DNA]</scope>
    <source>
        <strain evidence="8 9">CBS 116634</strain>
    </source>
</reference>
<protein>
    <recommendedName>
        <fullName evidence="1">non-specific serine/threonine protein kinase</fullName>
        <ecNumber evidence="1">2.7.11.1</ecNumber>
    </recommendedName>
</protein>
<evidence type="ECO:0000259" key="7">
    <source>
        <dbReference type="PROSITE" id="PS50011"/>
    </source>
</evidence>
<keyword evidence="9" id="KW-1185">Reference proteome</keyword>
<name>A0A139HHL2_9PEZI</name>
<evidence type="ECO:0000313" key="8">
    <source>
        <dbReference type="EMBL" id="KXT01950.1"/>
    </source>
</evidence>